<feature type="region of interest" description="Disordered" evidence="1">
    <location>
        <begin position="175"/>
        <end position="195"/>
    </location>
</feature>
<evidence type="ECO:0000313" key="2">
    <source>
        <dbReference type="EMBL" id="MQM00511.1"/>
    </source>
</evidence>
<reference evidence="2" key="1">
    <citation type="submission" date="2017-07" db="EMBL/GenBank/DDBJ databases">
        <title>Taro Niue Genome Assembly and Annotation.</title>
        <authorList>
            <person name="Atibalentja N."/>
            <person name="Keating K."/>
            <person name="Fields C.J."/>
        </authorList>
    </citation>
    <scope>NUCLEOTIDE SEQUENCE</scope>
    <source>
        <strain evidence="2">Niue_2</strain>
        <tissue evidence="2">Leaf</tissue>
    </source>
</reference>
<dbReference type="AlphaFoldDB" id="A0A843W478"/>
<feature type="compositionally biased region" description="Acidic residues" evidence="1">
    <location>
        <begin position="180"/>
        <end position="189"/>
    </location>
</feature>
<keyword evidence="3" id="KW-1185">Reference proteome</keyword>
<sequence length="215" mass="24878">MWGITSLIFQSKSQFQTNKKDRGRDPQVANFWDRVFKLVQIIEPLYEILRVIDGDRRPTIGLVYAKIEAAKKKIREVSPRYAHLVLDVVEDRWDRQMGRDLHIAAYYLHHAYHYAMELSYDDDLMAVFTRVLERLSRRALDAANAIDQASINLPTLYFIAADEELSRRVARATTERGEYELDEKVDDPEDPPRPNTFLARAVEAAEEEGEHGDVG</sequence>
<dbReference type="Proteomes" id="UP000652761">
    <property type="component" value="Unassembled WGS sequence"/>
</dbReference>
<evidence type="ECO:0000313" key="3">
    <source>
        <dbReference type="Proteomes" id="UP000652761"/>
    </source>
</evidence>
<dbReference type="InterPro" id="IPR012337">
    <property type="entry name" value="RNaseH-like_sf"/>
</dbReference>
<name>A0A843W478_COLES</name>
<proteinExistence type="predicted"/>
<gene>
    <name evidence="2" type="ORF">Taro_033248</name>
</gene>
<accession>A0A843W478</accession>
<dbReference type="EMBL" id="NMUH01002523">
    <property type="protein sequence ID" value="MQM00511.1"/>
    <property type="molecule type" value="Genomic_DNA"/>
</dbReference>
<protein>
    <submittedName>
        <fullName evidence="2">Uncharacterized protein</fullName>
    </submittedName>
</protein>
<comment type="caution">
    <text evidence="2">The sequence shown here is derived from an EMBL/GenBank/DDBJ whole genome shotgun (WGS) entry which is preliminary data.</text>
</comment>
<evidence type="ECO:0000256" key="1">
    <source>
        <dbReference type="SAM" id="MobiDB-lite"/>
    </source>
</evidence>
<dbReference type="SUPFAM" id="SSF53098">
    <property type="entry name" value="Ribonuclease H-like"/>
    <property type="match status" value="1"/>
</dbReference>
<organism evidence="2 3">
    <name type="scientific">Colocasia esculenta</name>
    <name type="common">Wild taro</name>
    <name type="synonym">Arum esculentum</name>
    <dbReference type="NCBI Taxonomy" id="4460"/>
    <lineage>
        <taxon>Eukaryota</taxon>
        <taxon>Viridiplantae</taxon>
        <taxon>Streptophyta</taxon>
        <taxon>Embryophyta</taxon>
        <taxon>Tracheophyta</taxon>
        <taxon>Spermatophyta</taxon>
        <taxon>Magnoliopsida</taxon>
        <taxon>Liliopsida</taxon>
        <taxon>Araceae</taxon>
        <taxon>Aroideae</taxon>
        <taxon>Colocasieae</taxon>
        <taxon>Colocasia</taxon>
    </lineage>
</organism>